<dbReference type="AlphaFoldDB" id="A0A6I9QJP5"/>
<feature type="domain" description="Disease resistance R13L4/SHOC-2-like LRR" evidence="2">
    <location>
        <begin position="21"/>
        <end position="321"/>
    </location>
</feature>
<name>A0A6I9QJP5_ELAGV</name>
<sequence length="394" mass="45570">MLPQNWHLKLIPSNFFVSFPALSYLDLSGTRIIKLPPEISRAENLQYLNLSFTDVTSLPESLRSLTKLKFLLLRGLQHLTEIPPGVISKLSILEVLYMNETRYEHWVEFETLTHGLKALGITVETVEAIERLSQLHHVMMWRLRIRNLLDLRHPDDQLLLSNFLSSHNMSSSLQQLTIEDCETLEELIMEKGRETAGHGGDIVNRNWRLPKLEILALVRLKELKKISWRGLHPSTYFPTLSILRIIGCDKLENVTWVLKLEYLEHLELHACRQMERVIDDADDADAATDLAFPSLKTIKLMQLPNLTAICRSQSTFPSLELLLVIDCPALRSLPFNSETPKNNLRIEGERDWWDRLEWNDGDLESSLRPCFRRGLDFRGLLRKTMFAAIQMSEI</sequence>
<dbReference type="PANTHER" id="PTHR33463:SF204">
    <property type="entry name" value="NB-ARC DOMAIN-CONTAINING PROTEIN"/>
    <property type="match status" value="1"/>
</dbReference>
<proteinExistence type="predicted"/>
<dbReference type="SUPFAM" id="SSF52058">
    <property type="entry name" value="L domain-like"/>
    <property type="match status" value="1"/>
</dbReference>
<dbReference type="Pfam" id="PF23598">
    <property type="entry name" value="LRR_14"/>
    <property type="match status" value="1"/>
</dbReference>
<keyword evidence="1" id="KW-0677">Repeat</keyword>
<dbReference type="InterPro" id="IPR050905">
    <property type="entry name" value="Plant_NBS-LRR"/>
</dbReference>
<organism evidence="3 4">
    <name type="scientific">Elaeis guineensis var. tenera</name>
    <name type="common">Oil palm</name>
    <dbReference type="NCBI Taxonomy" id="51953"/>
    <lineage>
        <taxon>Eukaryota</taxon>
        <taxon>Viridiplantae</taxon>
        <taxon>Streptophyta</taxon>
        <taxon>Embryophyta</taxon>
        <taxon>Tracheophyta</taxon>
        <taxon>Spermatophyta</taxon>
        <taxon>Magnoliopsida</taxon>
        <taxon>Liliopsida</taxon>
        <taxon>Arecaceae</taxon>
        <taxon>Arecoideae</taxon>
        <taxon>Cocoseae</taxon>
        <taxon>Elaeidinae</taxon>
        <taxon>Elaeis</taxon>
    </lineage>
</organism>
<reference evidence="4" key="1">
    <citation type="submission" date="2025-08" db="UniProtKB">
        <authorList>
            <consortium name="RefSeq"/>
        </authorList>
    </citation>
    <scope>IDENTIFICATION</scope>
</reference>
<dbReference type="InterPro" id="IPR032675">
    <property type="entry name" value="LRR_dom_sf"/>
</dbReference>
<dbReference type="PANTHER" id="PTHR33463">
    <property type="entry name" value="NB-ARC DOMAIN-CONTAINING PROTEIN-RELATED"/>
    <property type="match status" value="1"/>
</dbReference>
<gene>
    <name evidence="4" type="primary">LOC105035583</name>
</gene>
<dbReference type="RefSeq" id="XP_010909488.1">
    <property type="nucleotide sequence ID" value="XM_010911186.1"/>
</dbReference>
<dbReference type="OrthoDB" id="664960at2759"/>
<protein>
    <submittedName>
        <fullName evidence="4">Disease resistance protein RPS2-like</fullName>
    </submittedName>
</protein>
<evidence type="ECO:0000313" key="4">
    <source>
        <dbReference type="RefSeq" id="XP_010909488.1"/>
    </source>
</evidence>
<keyword evidence="3" id="KW-1185">Reference proteome</keyword>
<dbReference type="Proteomes" id="UP000504607">
    <property type="component" value="Unplaced"/>
</dbReference>
<dbReference type="Gene3D" id="3.80.10.10">
    <property type="entry name" value="Ribonuclease Inhibitor"/>
    <property type="match status" value="2"/>
</dbReference>
<evidence type="ECO:0000313" key="3">
    <source>
        <dbReference type="Proteomes" id="UP000504607"/>
    </source>
</evidence>
<evidence type="ECO:0000256" key="1">
    <source>
        <dbReference type="ARBA" id="ARBA00022737"/>
    </source>
</evidence>
<dbReference type="InterPro" id="IPR055414">
    <property type="entry name" value="LRR_R13L4/SHOC2-like"/>
</dbReference>
<evidence type="ECO:0000259" key="2">
    <source>
        <dbReference type="Pfam" id="PF23598"/>
    </source>
</evidence>
<accession>A0A6I9QJP5</accession>
<dbReference type="InParanoid" id="A0A6I9QJP5"/>